<keyword evidence="1" id="KW-0812">Transmembrane</keyword>
<accession>A0A166V377</accession>
<organism evidence="2">
    <name type="scientific">Euphorbia caput-medusae latent virus</name>
    <dbReference type="NCBI Taxonomy" id="1853865"/>
    <lineage>
        <taxon>Viruses</taxon>
        <taxon>Monodnaviria</taxon>
        <taxon>Shotokuvirae</taxon>
        <taxon>Cressdnaviricota</taxon>
        <taxon>Repensiviricetes</taxon>
        <taxon>Geplafuvirales</taxon>
        <taxon>Geminiviridae</taxon>
        <taxon>Capulavirus</taxon>
        <taxon>Capulavirus euphorbiae</taxon>
    </lineage>
</organism>
<evidence type="ECO:0000256" key="1">
    <source>
        <dbReference type="SAM" id="Phobius"/>
    </source>
</evidence>
<feature type="transmembrane region" description="Helical" evidence="1">
    <location>
        <begin position="12"/>
        <end position="33"/>
    </location>
</feature>
<keyword evidence="1" id="KW-0472">Membrane</keyword>
<proteinExistence type="predicted"/>
<reference evidence="2" key="1">
    <citation type="journal article" date="2016" name="Virology">
        <title>Molecular characterization and prevalence of two capulaviruses: Alfalfa leaf curl virus from France and Euphorbia caput-medusae latent virus from South Africa.</title>
        <authorList>
            <person name="Bernardo P."/>
            <person name="Muhire B."/>
            <person name="Francois S."/>
            <person name="Deshoux M."/>
            <person name="Hartnady P."/>
            <person name="Farkas K."/>
            <person name="Kraberger S."/>
            <person name="Filloux D."/>
            <person name="Fernandez E."/>
            <person name="Galzi S."/>
            <person name="Ferdinand R."/>
            <person name="Granier M."/>
            <person name="Marais A."/>
            <person name="Monge Blasco P."/>
            <person name="Candresse T."/>
            <person name="Escriu F."/>
            <person name="Varsani A."/>
            <person name="Harkins G.W."/>
            <person name="Martin D.P."/>
            <person name="Roumagnac P."/>
        </authorList>
    </citation>
    <scope>NUCLEOTIDE SEQUENCE</scope>
    <source>
        <strain evidence="2">DAR12_CM26</strain>
    </source>
</reference>
<keyword evidence="1" id="KW-1133">Transmembrane helix</keyword>
<dbReference type="EMBL" id="KT214377">
    <property type="protein sequence ID" value="ANA76299.1"/>
    <property type="molecule type" value="Genomic_DNA"/>
</dbReference>
<evidence type="ECO:0000313" key="2">
    <source>
        <dbReference type="EMBL" id="ANA76299.1"/>
    </source>
</evidence>
<protein>
    <submittedName>
        <fullName evidence="2">V2</fullName>
    </submittedName>
</protein>
<sequence>MFSKRSLGQPSTVYGILCLLDFLVAEYFINYYFFIYYNYKWKNVSTSQKNFRIRTGSYRASAQNTSWAR</sequence>
<name>A0A166V377_9GEMI</name>